<name>A0A9D9IEV3_9BACT</name>
<organism evidence="2 3">
    <name type="scientific">Candidatus Cryptobacteroides faecavium</name>
    <dbReference type="NCBI Taxonomy" id="2840762"/>
    <lineage>
        <taxon>Bacteria</taxon>
        <taxon>Pseudomonadati</taxon>
        <taxon>Bacteroidota</taxon>
        <taxon>Bacteroidia</taxon>
        <taxon>Bacteroidales</taxon>
        <taxon>Candidatus Cryptobacteroides</taxon>
    </lineage>
</organism>
<evidence type="ECO:0000313" key="2">
    <source>
        <dbReference type="EMBL" id="MBO8470321.1"/>
    </source>
</evidence>
<evidence type="ECO:0000256" key="1">
    <source>
        <dbReference type="ARBA" id="ARBA00006479"/>
    </source>
</evidence>
<reference evidence="2" key="1">
    <citation type="submission" date="2020-10" db="EMBL/GenBank/DDBJ databases">
        <authorList>
            <person name="Gilroy R."/>
        </authorList>
    </citation>
    <scope>NUCLEOTIDE SEQUENCE</scope>
    <source>
        <strain evidence="2">B2-22910</strain>
    </source>
</reference>
<dbReference type="Pfam" id="PF00480">
    <property type="entry name" value="ROK"/>
    <property type="match status" value="1"/>
</dbReference>
<evidence type="ECO:0000313" key="3">
    <source>
        <dbReference type="Proteomes" id="UP000823603"/>
    </source>
</evidence>
<dbReference type="AlphaFoldDB" id="A0A9D9IEV3"/>
<gene>
    <name evidence="2" type="ORF">IAB82_00825</name>
</gene>
<dbReference type="PANTHER" id="PTHR18964">
    <property type="entry name" value="ROK (REPRESSOR, ORF, KINASE) FAMILY"/>
    <property type="match status" value="1"/>
</dbReference>
<dbReference type="InterPro" id="IPR000600">
    <property type="entry name" value="ROK"/>
</dbReference>
<dbReference type="EMBL" id="JADIMB010000006">
    <property type="protein sequence ID" value="MBO8470321.1"/>
    <property type="molecule type" value="Genomic_DNA"/>
</dbReference>
<dbReference type="InterPro" id="IPR043129">
    <property type="entry name" value="ATPase_NBD"/>
</dbReference>
<accession>A0A9D9IEV3</accession>
<comment type="similarity">
    <text evidence="1">Belongs to the ROK (NagC/XylR) family.</text>
</comment>
<comment type="caution">
    <text evidence="2">The sequence shown here is derived from an EMBL/GenBank/DDBJ whole genome shotgun (WGS) entry which is preliminary data.</text>
</comment>
<proteinExistence type="inferred from homology"/>
<dbReference type="Gene3D" id="3.30.420.40">
    <property type="match status" value="2"/>
</dbReference>
<reference evidence="2" key="2">
    <citation type="journal article" date="2021" name="PeerJ">
        <title>Extensive microbial diversity within the chicken gut microbiome revealed by metagenomics and culture.</title>
        <authorList>
            <person name="Gilroy R."/>
            <person name="Ravi A."/>
            <person name="Getino M."/>
            <person name="Pursley I."/>
            <person name="Horton D.L."/>
            <person name="Alikhan N.F."/>
            <person name="Baker D."/>
            <person name="Gharbi K."/>
            <person name="Hall N."/>
            <person name="Watson M."/>
            <person name="Adriaenssens E.M."/>
            <person name="Foster-Nyarko E."/>
            <person name="Jarju S."/>
            <person name="Secka A."/>
            <person name="Antonio M."/>
            <person name="Oren A."/>
            <person name="Chaudhuri R.R."/>
            <person name="La Ragione R."/>
            <person name="Hildebrand F."/>
            <person name="Pallen M.J."/>
        </authorList>
    </citation>
    <scope>NUCLEOTIDE SEQUENCE</scope>
    <source>
        <strain evidence="2">B2-22910</strain>
    </source>
</reference>
<dbReference type="Proteomes" id="UP000823603">
    <property type="component" value="Unassembled WGS sequence"/>
</dbReference>
<dbReference type="SUPFAM" id="SSF53067">
    <property type="entry name" value="Actin-like ATPase domain"/>
    <property type="match status" value="1"/>
</dbReference>
<protein>
    <submittedName>
        <fullName evidence="2">ROK family protein</fullName>
    </submittedName>
</protein>
<sequence>MEPHGNKHYAVGTDVGGSHVCSAVIDLRTGEMAGPVCEMPLDSKAGASVILDVLSRSIAGAVEAAGASGMVAGAGLAFPGPFDYVHGVSTVHGVGKYDRIYGLDLSSSLYSLLCGHGICSFRFVNDAAAFALGECAAGAGAGVSRVVAVTLGTGVGSGFVEDGALVESGDRVPACGWVYHLPFGDGIADGEFSTRWICRRFFELTGRKVAGAKDVADECAAGSLQARMLFEEYGSRLADFISPVLKRFGADMLVLGGNISRAYALFGPALENGMARNGCSVRVRTSALLDRAAMTGAASLFREGD</sequence>
<dbReference type="PANTHER" id="PTHR18964:SF149">
    <property type="entry name" value="BIFUNCTIONAL UDP-N-ACETYLGLUCOSAMINE 2-EPIMERASE_N-ACETYLMANNOSAMINE KINASE"/>
    <property type="match status" value="1"/>
</dbReference>